<protein>
    <submittedName>
        <fullName evidence="2">WD40 repeat-like protein</fullName>
    </submittedName>
</protein>
<dbReference type="AlphaFoldDB" id="A0A6A6AKX1"/>
<dbReference type="GeneID" id="54412753"/>
<dbReference type="InterPro" id="IPR051150">
    <property type="entry name" value="SWT21/TCAB1_mRNA_Telomere"/>
</dbReference>
<dbReference type="SUPFAM" id="SSF50978">
    <property type="entry name" value="WD40 repeat-like"/>
    <property type="match status" value="1"/>
</dbReference>
<dbReference type="InterPro" id="IPR015943">
    <property type="entry name" value="WD40/YVTN_repeat-like_dom_sf"/>
</dbReference>
<keyword evidence="3" id="KW-1185">Reference proteome</keyword>
<gene>
    <name evidence="2" type="ORF">P153DRAFT_421559</name>
</gene>
<dbReference type="Gene3D" id="2.130.10.10">
    <property type="entry name" value="YVTN repeat-like/Quinoprotein amine dehydrogenase"/>
    <property type="match status" value="1"/>
</dbReference>
<evidence type="ECO:0000313" key="3">
    <source>
        <dbReference type="Proteomes" id="UP000799771"/>
    </source>
</evidence>
<dbReference type="Proteomes" id="UP000799771">
    <property type="component" value="Unassembled WGS sequence"/>
</dbReference>
<dbReference type="PANTHER" id="PTHR13211:SF0">
    <property type="entry name" value="TELOMERASE CAJAL BODY PROTEIN 1"/>
    <property type="match status" value="1"/>
</dbReference>
<proteinExistence type="predicted"/>
<name>A0A6A6AKX1_9PLEO</name>
<sequence length="511" mass="55160">MTDLDSAALRVRCLASTRVAERARCEESRFSQKKDAEPRDEQTRDHDDEQELGLTRELSDDDSSISTSESDSDSESSYASTTTNPGAQSRYTSCIQEAQLSPDGTCVFTSDYNRTFSVYPIDTDILSETGTRALKPYAQFTSSNPIWAFAANPLFNLNDASSTHVLVSQRDSYINLHNALWDTTRIYESNESQAAKTTSPVNISTPLTSYKLINHLNEAVTAPLSLVYSHSSAHFFAGSQNAIAIFDLEHTDNPIHTIKTIPSRNSKLKGGGRGFKGYISALSLSPATSTCQAGLLAAGARTRYIGIYDPVSGSEITHFSLPGTLDGKKLRSENLSHVMGDGVSSLKWSPCGKYLYVAERMSDVLLIYDVRNFSLTLGYCVGRRAATKQKLGFDVWNSGASMYDVEGIGHEVWAGGVDGRVRVWKDPWRREGAVEADEVVCVGGGGGIGGEEEEVPVVATLVHPYGSLAVAACGAVEVGDGSRGGGIRRGGGMRPKYREWGSLSILGLGGN</sequence>
<dbReference type="OrthoDB" id="239865at2759"/>
<feature type="compositionally biased region" description="Basic and acidic residues" evidence="1">
    <location>
        <begin position="19"/>
        <end position="47"/>
    </location>
</feature>
<accession>A0A6A6AKX1</accession>
<feature type="region of interest" description="Disordered" evidence="1">
    <location>
        <begin position="19"/>
        <end position="88"/>
    </location>
</feature>
<feature type="compositionally biased region" description="Low complexity" evidence="1">
    <location>
        <begin position="64"/>
        <end position="83"/>
    </location>
</feature>
<dbReference type="EMBL" id="ML977502">
    <property type="protein sequence ID" value="KAF2131517.1"/>
    <property type="molecule type" value="Genomic_DNA"/>
</dbReference>
<organism evidence="2 3">
    <name type="scientific">Dothidotthia symphoricarpi CBS 119687</name>
    <dbReference type="NCBI Taxonomy" id="1392245"/>
    <lineage>
        <taxon>Eukaryota</taxon>
        <taxon>Fungi</taxon>
        <taxon>Dikarya</taxon>
        <taxon>Ascomycota</taxon>
        <taxon>Pezizomycotina</taxon>
        <taxon>Dothideomycetes</taxon>
        <taxon>Pleosporomycetidae</taxon>
        <taxon>Pleosporales</taxon>
        <taxon>Dothidotthiaceae</taxon>
        <taxon>Dothidotthia</taxon>
    </lineage>
</organism>
<evidence type="ECO:0000256" key="1">
    <source>
        <dbReference type="SAM" id="MobiDB-lite"/>
    </source>
</evidence>
<dbReference type="InterPro" id="IPR036322">
    <property type="entry name" value="WD40_repeat_dom_sf"/>
</dbReference>
<reference evidence="2" key="1">
    <citation type="journal article" date="2020" name="Stud. Mycol.">
        <title>101 Dothideomycetes genomes: a test case for predicting lifestyles and emergence of pathogens.</title>
        <authorList>
            <person name="Haridas S."/>
            <person name="Albert R."/>
            <person name="Binder M."/>
            <person name="Bloem J."/>
            <person name="Labutti K."/>
            <person name="Salamov A."/>
            <person name="Andreopoulos B."/>
            <person name="Baker S."/>
            <person name="Barry K."/>
            <person name="Bills G."/>
            <person name="Bluhm B."/>
            <person name="Cannon C."/>
            <person name="Castanera R."/>
            <person name="Culley D."/>
            <person name="Daum C."/>
            <person name="Ezra D."/>
            <person name="Gonzalez J."/>
            <person name="Henrissat B."/>
            <person name="Kuo A."/>
            <person name="Liang C."/>
            <person name="Lipzen A."/>
            <person name="Lutzoni F."/>
            <person name="Magnuson J."/>
            <person name="Mondo S."/>
            <person name="Nolan M."/>
            <person name="Ohm R."/>
            <person name="Pangilinan J."/>
            <person name="Park H.-J."/>
            <person name="Ramirez L."/>
            <person name="Alfaro M."/>
            <person name="Sun H."/>
            <person name="Tritt A."/>
            <person name="Yoshinaga Y."/>
            <person name="Zwiers L.-H."/>
            <person name="Turgeon B."/>
            <person name="Goodwin S."/>
            <person name="Spatafora J."/>
            <person name="Crous P."/>
            <person name="Grigoriev I."/>
        </authorList>
    </citation>
    <scope>NUCLEOTIDE SEQUENCE</scope>
    <source>
        <strain evidence="2">CBS 119687</strain>
    </source>
</reference>
<dbReference type="PANTHER" id="PTHR13211">
    <property type="entry name" value="TELOMERASE CAJAL BODY PROTEIN 1"/>
    <property type="match status" value="1"/>
</dbReference>
<evidence type="ECO:0000313" key="2">
    <source>
        <dbReference type="EMBL" id="KAF2131517.1"/>
    </source>
</evidence>
<dbReference type="RefSeq" id="XP_033525904.1">
    <property type="nucleotide sequence ID" value="XM_033672321.1"/>
</dbReference>